<evidence type="ECO:0000259" key="7">
    <source>
        <dbReference type="SMART" id="SM00829"/>
    </source>
</evidence>
<dbReference type="InterPro" id="IPR013149">
    <property type="entry name" value="ADH-like_C"/>
</dbReference>
<dbReference type="Gene3D" id="3.90.180.10">
    <property type="entry name" value="Medium-chain alcohol dehydrogenases, catalytic domain"/>
    <property type="match status" value="1"/>
</dbReference>
<keyword evidence="3" id="KW-0479">Metal-binding</keyword>
<accession>A0A0G4P3Y4</accession>
<sequence>MTSQIPSQHKAIAYDKPGAASIQYLTVDTPQPGKGDVLVRITHSGVCHSDWGVMTRREGDVGPPAQPGQIGGHEGVGDIVAFGPNTEQSGLKLGDRVGIKWMARVCGSCFPCLAGRDGCCSNGTISGYGEPGTFQQYALAPANYVTRIPDELTSELAAPMLCGGITVYAALKKCGAKPGDAVVIMGGTGGLGHLALQMGGRGMGFRMIAIDYGDKKEFAEECGAESYIDVSKYHTNDPQLTVDVKKVTPHKIGAAAVIVCTGANEAYTVAVSFVRFGGTVVCVGVPEGAPVAIASADPATLISQEISIVGSVVGNRMDAIETMEMAARGVVTTRVTVQPMSTLMDIFDKMNKHQLKGRIKWGARLRNPQRRQPLLDFYWNSKGKNDCHNFLEESNLHITALSYGDVAIGESSPALLLIDGWDISRLNR</sequence>
<proteinExistence type="inferred from homology"/>
<gene>
    <name evidence="8" type="ORF">PCAMFM013_S005g000199</name>
</gene>
<evidence type="ECO:0000256" key="6">
    <source>
        <dbReference type="ARBA" id="ARBA00023027"/>
    </source>
</evidence>
<keyword evidence="5" id="KW-0560">Oxidoreductase</keyword>
<organism evidence="8 9">
    <name type="scientific">Penicillium camemberti (strain FM 013)</name>
    <dbReference type="NCBI Taxonomy" id="1429867"/>
    <lineage>
        <taxon>Eukaryota</taxon>
        <taxon>Fungi</taxon>
        <taxon>Dikarya</taxon>
        <taxon>Ascomycota</taxon>
        <taxon>Pezizomycotina</taxon>
        <taxon>Eurotiomycetes</taxon>
        <taxon>Eurotiomycetidae</taxon>
        <taxon>Eurotiales</taxon>
        <taxon>Aspergillaceae</taxon>
        <taxon>Penicillium</taxon>
    </lineage>
</organism>
<evidence type="ECO:0000256" key="4">
    <source>
        <dbReference type="ARBA" id="ARBA00022833"/>
    </source>
</evidence>
<dbReference type="STRING" id="1429867.A0A0G4P3Y4"/>
<dbReference type="PANTHER" id="PTHR42940">
    <property type="entry name" value="ALCOHOL DEHYDROGENASE 1-RELATED"/>
    <property type="match status" value="1"/>
</dbReference>
<dbReference type="Gene3D" id="3.40.50.720">
    <property type="entry name" value="NAD(P)-binding Rossmann-like Domain"/>
    <property type="match status" value="1"/>
</dbReference>
<dbReference type="Proteomes" id="UP000053732">
    <property type="component" value="Unassembled WGS sequence"/>
</dbReference>
<protein>
    <submittedName>
        <fullName evidence="8">Alcohol dehydrogenase superfamily, zinc-containing</fullName>
    </submittedName>
</protein>
<dbReference type="FunFam" id="3.40.50.720:FF:000039">
    <property type="entry name" value="Alcohol dehydrogenase AdhP"/>
    <property type="match status" value="1"/>
</dbReference>
<evidence type="ECO:0000256" key="1">
    <source>
        <dbReference type="ARBA" id="ARBA00001947"/>
    </source>
</evidence>
<dbReference type="Pfam" id="PF00107">
    <property type="entry name" value="ADH_zinc_N"/>
    <property type="match status" value="1"/>
</dbReference>
<dbReference type="SMART" id="SM00829">
    <property type="entry name" value="PKS_ER"/>
    <property type="match status" value="1"/>
</dbReference>
<reference evidence="8 9" key="1">
    <citation type="journal article" date="2014" name="Nat. Commun.">
        <title>Multiple recent horizontal transfers of a large genomic region in cheese making fungi.</title>
        <authorList>
            <person name="Cheeseman K."/>
            <person name="Ropars J."/>
            <person name="Renault P."/>
            <person name="Dupont J."/>
            <person name="Gouzy J."/>
            <person name="Branca A."/>
            <person name="Abraham A.L."/>
            <person name="Ceppi M."/>
            <person name="Conseiller E."/>
            <person name="Debuchy R."/>
            <person name="Malagnac F."/>
            <person name="Goarin A."/>
            <person name="Silar P."/>
            <person name="Lacoste S."/>
            <person name="Sallet E."/>
            <person name="Bensimon A."/>
            <person name="Giraud T."/>
            <person name="Brygoo Y."/>
        </authorList>
    </citation>
    <scope>NUCLEOTIDE SEQUENCE [LARGE SCALE GENOMIC DNA]</scope>
    <source>
        <strain evidence="9">FM 013</strain>
    </source>
</reference>
<feature type="domain" description="Enoyl reductase (ER)" evidence="7">
    <location>
        <begin position="18"/>
        <end position="281"/>
    </location>
</feature>
<dbReference type="SUPFAM" id="SSF50129">
    <property type="entry name" value="GroES-like"/>
    <property type="match status" value="1"/>
</dbReference>
<evidence type="ECO:0000313" key="9">
    <source>
        <dbReference type="Proteomes" id="UP000053732"/>
    </source>
</evidence>
<dbReference type="GO" id="GO:0046872">
    <property type="term" value="F:metal ion binding"/>
    <property type="evidence" value="ECO:0007669"/>
    <property type="project" value="UniProtKB-KW"/>
</dbReference>
<evidence type="ECO:0000256" key="5">
    <source>
        <dbReference type="ARBA" id="ARBA00023002"/>
    </source>
</evidence>
<keyword evidence="9" id="KW-1185">Reference proteome</keyword>
<comment type="similarity">
    <text evidence="2">Belongs to the zinc-containing alcohol dehydrogenase family.</text>
</comment>
<dbReference type="InterPro" id="IPR011032">
    <property type="entry name" value="GroES-like_sf"/>
</dbReference>
<keyword evidence="6" id="KW-0520">NAD</keyword>
<dbReference type="GO" id="GO:0005737">
    <property type="term" value="C:cytoplasm"/>
    <property type="evidence" value="ECO:0007669"/>
    <property type="project" value="TreeGrafter"/>
</dbReference>
<keyword evidence="4" id="KW-0862">Zinc</keyword>
<dbReference type="InterPro" id="IPR013154">
    <property type="entry name" value="ADH-like_N"/>
</dbReference>
<comment type="cofactor">
    <cofactor evidence="1">
        <name>Zn(2+)</name>
        <dbReference type="ChEBI" id="CHEBI:29105"/>
    </cofactor>
</comment>
<dbReference type="InterPro" id="IPR036291">
    <property type="entry name" value="NAD(P)-bd_dom_sf"/>
</dbReference>
<name>A0A0G4P3Y4_PENC3</name>
<dbReference type="GO" id="GO:0004022">
    <property type="term" value="F:alcohol dehydrogenase (NAD+) activity"/>
    <property type="evidence" value="ECO:0007669"/>
    <property type="project" value="TreeGrafter"/>
</dbReference>
<dbReference type="AlphaFoldDB" id="A0A0G4P3Y4"/>
<dbReference type="EMBL" id="HG793138">
    <property type="protein sequence ID" value="CRL21035.1"/>
    <property type="molecule type" value="Genomic_DNA"/>
</dbReference>
<dbReference type="CDD" id="cd08297">
    <property type="entry name" value="CAD3"/>
    <property type="match status" value="1"/>
</dbReference>
<evidence type="ECO:0000256" key="2">
    <source>
        <dbReference type="ARBA" id="ARBA00008072"/>
    </source>
</evidence>
<dbReference type="PANTHER" id="PTHR42940:SF5">
    <property type="entry name" value="ALCOHOL DEHYDROGENASE 2"/>
    <property type="match status" value="1"/>
</dbReference>
<dbReference type="SUPFAM" id="SSF51735">
    <property type="entry name" value="NAD(P)-binding Rossmann-fold domains"/>
    <property type="match status" value="1"/>
</dbReference>
<dbReference type="Pfam" id="PF08240">
    <property type="entry name" value="ADH_N"/>
    <property type="match status" value="1"/>
</dbReference>
<evidence type="ECO:0000256" key="3">
    <source>
        <dbReference type="ARBA" id="ARBA00022723"/>
    </source>
</evidence>
<evidence type="ECO:0000313" key="8">
    <source>
        <dbReference type="EMBL" id="CRL21035.1"/>
    </source>
</evidence>
<dbReference type="InterPro" id="IPR020843">
    <property type="entry name" value="ER"/>
</dbReference>